<sequence>MPLGEAPKEKVVCMLVFSWCTGSWESQEFVLGHCLPWTTYDVNTVQRDIDTEEERTWWSAEYWRVSLYVHCHIGLLMIMQVSEGKYDTAPEKPARALQRAYSSDSTSWFVTYSLVDLWPCRLSCTVIALISVSSSFPLAIPP</sequence>
<dbReference type="EnsemblPlants" id="AET7Gv20356500.2">
    <property type="protein sequence ID" value="AET7Gv20356500.2"/>
    <property type="gene ID" value="AET7Gv20356500"/>
</dbReference>
<proteinExistence type="predicted"/>
<evidence type="ECO:0000313" key="1">
    <source>
        <dbReference type="EnsemblPlants" id="AET7Gv20356500.1"/>
    </source>
</evidence>
<dbReference type="STRING" id="200361.A0A453QWJ0"/>
<keyword evidence="2" id="KW-1185">Reference proteome</keyword>
<dbReference type="PANTHER" id="PTHR34591:SF53">
    <property type="entry name" value="F-BOX DOMAIN-CONTAINING PROTEIN"/>
    <property type="match status" value="1"/>
</dbReference>
<reference evidence="1" key="4">
    <citation type="submission" date="2019-03" db="UniProtKB">
        <authorList>
            <consortium name="EnsemblPlants"/>
        </authorList>
    </citation>
    <scope>IDENTIFICATION</scope>
</reference>
<dbReference type="AlphaFoldDB" id="A0A453QWJ0"/>
<evidence type="ECO:0000313" key="2">
    <source>
        <dbReference type="Proteomes" id="UP000015105"/>
    </source>
</evidence>
<dbReference type="PANTHER" id="PTHR34591">
    <property type="entry name" value="OS03G0653100 PROTEIN-RELATED"/>
    <property type="match status" value="1"/>
</dbReference>
<dbReference type="Gramene" id="AET7Gv20356500.1">
    <property type="protein sequence ID" value="AET7Gv20356500.1"/>
    <property type="gene ID" value="AET7Gv20356500"/>
</dbReference>
<reference evidence="1" key="5">
    <citation type="journal article" date="2021" name="G3 (Bethesda)">
        <title>Aegilops tauschii genome assembly Aet v5.0 features greater sequence contiguity and improved annotation.</title>
        <authorList>
            <person name="Wang L."/>
            <person name="Zhu T."/>
            <person name="Rodriguez J.C."/>
            <person name="Deal K.R."/>
            <person name="Dubcovsky J."/>
            <person name="McGuire P.E."/>
            <person name="Lux T."/>
            <person name="Spannagl M."/>
            <person name="Mayer K.F.X."/>
            <person name="Baldrich P."/>
            <person name="Meyers B.C."/>
            <person name="Huo N."/>
            <person name="Gu Y.Q."/>
            <person name="Zhou H."/>
            <person name="Devos K.M."/>
            <person name="Bennetzen J.L."/>
            <person name="Unver T."/>
            <person name="Budak H."/>
            <person name="Gulick P.J."/>
            <person name="Galiba G."/>
            <person name="Kalapos B."/>
            <person name="Nelson D.R."/>
            <person name="Li P."/>
            <person name="You F.M."/>
            <person name="Luo M.C."/>
            <person name="Dvorak J."/>
        </authorList>
    </citation>
    <scope>NUCLEOTIDE SEQUENCE [LARGE SCALE GENOMIC DNA]</scope>
    <source>
        <strain evidence="1">cv. AL8/78</strain>
    </source>
</reference>
<reference evidence="2" key="2">
    <citation type="journal article" date="2017" name="Nat. Plants">
        <title>The Aegilops tauschii genome reveals multiple impacts of transposons.</title>
        <authorList>
            <person name="Zhao G."/>
            <person name="Zou C."/>
            <person name="Li K."/>
            <person name="Wang K."/>
            <person name="Li T."/>
            <person name="Gao L."/>
            <person name="Zhang X."/>
            <person name="Wang H."/>
            <person name="Yang Z."/>
            <person name="Liu X."/>
            <person name="Jiang W."/>
            <person name="Mao L."/>
            <person name="Kong X."/>
            <person name="Jiao Y."/>
            <person name="Jia J."/>
        </authorList>
    </citation>
    <scope>NUCLEOTIDE SEQUENCE [LARGE SCALE GENOMIC DNA]</scope>
    <source>
        <strain evidence="2">cv. AL8/78</strain>
    </source>
</reference>
<organism evidence="1 2">
    <name type="scientific">Aegilops tauschii subsp. strangulata</name>
    <name type="common">Goatgrass</name>
    <dbReference type="NCBI Taxonomy" id="200361"/>
    <lineage>
        <taxon>Eukaryota</taxon>
        <taxon>Viridiplantae</taxon>
        <taxon>Streptophyta</taxon>
        <taxon>Embryophyta</taxon>
        <taxon>Tracheophyta</taxon>
        <taxon>Spermatophyta</taxon>
        <taxon>Magnoliopsida</taxon>
        <taxon>Liliopsida</taxon>
        <taxon>Poales</taxon>
        <taxon>Poaceae</taxon>
        <taxon>BOP clade</taxon>
        <taxon>Pooideae</taxon>
        <taxon>Triticodae</taxon>
        <taxon>Triticeae</taxon>
        <taxon>Triticinae</taxon>
        <taxon>Aegilops</taxon>
    </lineage>
</organism>
<name>A0A453QWJ0_AEGTS</name>
<dbReference type="Gramene" id="AET7Gv20356500.2">
    <property type="protein sequence ID" value="AET7Gv20356500.2"/>
    <property type="gene ID" value="AET7Gv20356500"/>
</dbReference>
<dbReference type="EnsemblPlants" id="AET7Gv20356500.1">
    <property type="protein sequence ID" value="AET7Gv20356500.1"/>
    <property type="gene ID" value="AET7Gv20356500"/>
</dbReference>
<reference evidence="2" key="1">
    <citation type="journal article" date="2014" name="Science">
        <title>Ancient hybridizations among the ancestral genomes of bread wheat.</title>
        <authorList>
            <consortium name="International Wheat Genome Sequencing Consortium,"/>
            <person name="Marcussen T."/>
            <person name="Sandve S.R."/>
            <person name="Heier L."/>
            <person name="Spannagl M."/>
            <person name="Pfeifer M."/>
            <person name="Jakobsen K.S."/>
            <person name="Wulff B.B."/>
            <person name="Steuernagel B."/>
            <person name="Mayer K.F."/>
            <person name="Olsen O.A."/>
        </authorList>
    </citation>
    <scope>NUCLEOTIDE SEQUENCE [LARGE SCALE GENOMIC DNA]</scope>
    <source>
        <strain evidence="2">cv. AL8/78</strain>
    </source>
</reference>
<dbReference type="Proteomes" id="UP000015105">
    <property type="component" value="Chromosome 7D"/>
</dbReference>
<accession>A0A453QWJ0</accession>
<reference evidence="1" key="3">
    <citation type="journal article" date="2017" name="Nature">
        <title>Genome sequence of the progenitor of the wheat D genome Aegilops tauschii.</title>
        <authorList>
            <person name="Luo M.C."/>
            <person name="Gu Y.Q."/>
            <person name="Puiu D."/>
            <person name="Wang H."/>
            <person name="Twardziok S.O."/>
            <person name="Deal K.R."/>
            <person name="Huo N."/>
            <person name="Zhu T."/>
            <person name="Wang L."/>
            <person name="Wang Y."/>
            <person name="McGuire P.E."/>
            <person name="Liu S."/>
            <person name="Long H."/>
            <person name="Ramasamy R.K."/>
            <person name="Rodriguez J.C."/>
            <person name="Van S.L."/>
            <person name="Yuan L."/>
            <person name="Wang Z."/>
            <person name="Xia Z."/>
            <person name="Xiao L."/>
            <person name="Anderson O.D."/>
            <person name="Ouyang S."/>
            <person name="Liang Y."/>
            <person name="Zimin A.V."/>
            <person name="Pertea G."/>
            <person name="Qi P."/>
            <person name="Bennetzen J.L."/>
            <person name="Dai X."/>
            <person name="Dawson M.W."/>
            <person name="Muller H.G."/>
            <person name="Kugler K."/>
            <person name="Rivarola-Duarte L."/>
            <person name="Spannagl M."/>
            <person name="Mayer K.F.X."/>
            <person name="Lu F.H."/>
            <person name="Bevan M.W."/>
            <person name="Leroy P."/>
            <person name="Li P."/>
            <person name="You F.M."/>
            <person name="Sun Q."/>
            <person name="Liu Z."/>
            <person name="Lyons E."/>
            <person name="Wicker T."/>
            <person name="Salzberg S.L."/>
            <person name="Devos K.M."/>
            <person name="Dvorak J."/>
        </authorList>
    </citation>
    <scope>NUCLEOTIDE SEQUENCE [LARGE SCALE GENOMIC DNA]</scope>
    <source>
        <strain evidence="1">cv. AL8/78</strain>
    </source>
</reference>
<protein>
    <submittedName>
        <fullName evidence="1">Uncharacterized protein</fullName>
    </submittedName>
</protein>